<dbReference type="InterPro" id="IPR011053">
    <property type="entry name" value="Single_hybrid_motif"/>
</dbReference>
<reference evidence="7 8" key="1">
    <citation type="journal article" date="2013" name="J. Microbiol.">
        <title>Lysinibacillus chungkukjangi sp. nov., isolated from Chungkukjang, Korean fermented soybean food.</title>
        <authorList>
            <person name="Kim S.J."/>
            <person name="Jang Y.H."/>
            <person name="Hamada M."/>
            <person name="Ahn J.H."/>
            <person name="Weon H.Y."/>
            <person name="Suzuki K."/>
            <person name="Whang K.S."/>
            <person name="Kwon S.W."/>
        </authorList>
    </citation>
    <scope>NUCLEOTIDE SEQUENCE [LARGE SCALE GENOMIC DNA]</scope>
    <source>
        <strain evidence="7 8">MCCC 1A12701</strain>
    </source>
</reference>
<protein>
    <submittedName>
        <fullName evidence="7">HlyD family secretion protein</fullName>
    </submittedName>
</protein>
<evidence type="ECO:0000256" key="1">
    <source>
        <dbReference type="ARBA" id="ARBA00004167"/>
    </source>
</evidence>
<dbReference type="SUPFAM" id="SSF51230">
    <property type="entry name" value="Single hybrid motif"/>
    <property type="match status" value="1"/>
</dbReference>
<feature type="domain" description="YknX-like beta-barrel" evidence="6">
    <location>
        <begin position="125"/>
        <end position="214"/>
    </location>
</feature>
<dbReference type="PANTHER" id="PTHR30386:SF26">
    <property type="entry name" value="TRANSPORT PROTEIN COMB"/>
    <property type="match status" value="1"/>
</dbReference>
<accession>A0A3N9UK37</accession>
<keyword evidence="4" id="KW-1133">Transmembrane helix</keyword>
<name>A0A3N9UK37_9BACI</name>
<evidence type="ECO:0000256" key="2">
    <source>
        <dbReference type="ARBA" id="ARBA00009477"/>
    </source>
</evidence>
<comment type="subcellular location">
    <subcellularLocation>
        <location evidence="1">Membrane</location>
        <topology evidence="1">Single-pass membrane protein</topology>
    </subcellularLocation>
</comment>
<dbReference type="Proteomes" id="UP000274033">
    <property type="component" value="Unassembled WGS sequence"/>
</dbReference>
<evidence type="ECO:0000256" key="3">
    <source>
        <dbReference type="ARBA" id="ARBA00022692"/>
    </source>
</evidence>
<comment type="caution">
    <text evidence="7">The sequence shown here is derived from an EMBL/GenBank/DDBJ whole genome shotgun (WGS) entry which is preliminary data.</text>
</comment>
<keyword evidence="5" id="KW-0472">Membrane</keyword>
<evidence type="ECO:0000256" key="4">
    <source>
        <dbReference type="ARBA" id="ARBA00022989"/>
    </source>
</evidence>
<dbReference type="PANTHER" id="PTHR30386">
    <property type="entry name" value="MEMBRANE FUSION SUBUNIT OF EMRAB-TOLC MULTIDRUG EFFLUX PUMP"/>
    <property type="match status" value="1"/>
</dbReference>
<dbReference type="GO" id="GO:0016020">
    <property type="term" value="C:membrane"/>
    <property type="evidence" value="ECO:0007669"/>
    <property type="project" value="UniProtKB-SubCell"/>
</dbReference>
<comment type="similarity">
    <text evidence="2">Belongs to the membrane fusion protein (MFP) (TC 8.A.1) family.</text>
</comment>
<evidence type="ECO:0000313" key="8">
    <source>
        <dbReference type="Proteomes" id="UP000274033"/>
    </source>
</evidence>
<evidence type="ECO:0000256" key="5">
    <source>
        <dbReference type="ARBA" id="ARBA00023136"/>
    </source>
</evidence>
<dbReference type="InterPro" id="IPR058636">
    <property type="entry name" value="Beta-barrel_YknX"/>
</dbReference>
<dbReference type="RefSeq" id="WP_124761930.1">
    <property type="nucleotide sequence ID" value="NZ_JAFBDY010000001.1"/>
</dbReference>
<evidence type="ECO:0000259" key="6">
    <source>
        <dbReference type="Pfam" id="PF25990"/>
    </source>
</evidence>
<dbReference type="InterPro" id="IPR050739">
    <property type="entry name" value="MFP"/>
</dbReference>
<organism evidence="7 8">
    <name type="scientific">Lysinibacillus composti</name>
    <dbReference type="NCBI Taxonomy" id="720633"/>
    <lineage>
        <taxon>Bacteria</taxon>
        <taxon>Bacillati</taxon>
        <taxon>Bacillota</taxon>
        <taxon>Bacilli</taxon>
        <taxon>Bacillales</taxon>
        <taxon>Bacillaceae</taxon>
        <taxon>Lysinibacillus</taxon>
    </lineage>
</organism>
<sequence length="217" mass="23503">MKKKIILVVLLVLFVVSGGTIGYYYYYQGTHYVKTEDARLAGEQYKVMAQISSKVTSFTVEEGEILAKNEAIAEQDVANIDASMISKSVIRAPIDGTVIKLLNNENDFVAAGTPVALMMNMDELYVTANIEETDIQKIKVGQEVDITVDALDGAPLVGKVRKIGEGSNSVFSLVPAINTSGNFSKVTQLIPIEIAIAKPADMKLIPGTNVVIKIHIK</sequence>
<gene>
    <name evidence="7" type="ORF">EBB45_01580</name>
</gene>
<evidence type="ECO:0000313" key="7">
    <source>
        <dbReference type="EMBL" id="RQW76265.1"/>
    </source>
</evidence>
<dbReference type="Gene3D" id="2.40.30.170">
    <property type="match status" value="1"/>
</dbReference>
<dbReference type="Pfam" id="PF25990">
    <property type="entry name" value="Beta-barrel_YknX"/>
    <property type="match status" value="1"/>
</dbReference>
<dbReference type="EMBL" id="RRCT01000001">
    <property type="protein sequence ID" value="RQW76265.1"/>
    <property type="molecule type" value="Genomic_DNA"/>
</dbReference>
<dbReference type="AlphaFoldDB" id="A0A3N9UK37"/>
<dbReference type="OrthoDB" id="9811754at2"/>
<keyword evidence="8" id="KW-1185">Reference proteome</keyword>
<proteinExistence type="inferred from homology"/>
<keyword evidence="3" id="KW-0812">Transmembrane</keyword>